<protein>
    <submittedName>
        <fullName evidence="1">Uncharacterized protein</fullName>
    </submittedName>
</protein>
<proteinExistence type="predicted"/>
<name>A0ACC2U4Y2_9FUNG</name>
<evidence type="ECO:0000313" key="1">
    <source>
        <dbReference type="EMBL" id="KAJ9081831.1"/>
    </source>
</evidence>
<comment type="caution">
    <text evidence="1">The sequence shown here is derived from an EMBL/GenBank/DDBJ whole genome shotgun (WGS) entry which is preliminary data.</text>
</comment>
<accession>A0ACC2U4Y2</accession>
<dbReference type="Proteomes" id="UP001165960">
    <property type="component" value="Unassembled WGS sequence"/>
</dbReference>
<gene>
    <name evidence="1" type="ORF">DSO57_1010720</name>
</gene>
<sequence length="285" mass="31165">MESDSASKVLSSPIATAQAELLKSSSAFTSPLFIASTILLGLIVIGVLFYLTSGSSTFSSRPRNIYLITGLSGSGKTSLFSVLRTKKQVSTYTSIKSNETYFRPVSDEGEPLTENPLHIVDVPGHEKLRNLEISRIIPEIKAIVVMVDSFTASKAISQVAEMLYDLLVLKQVVEYQIPVLVVANKRDLATSVTPERLKTLLESEINTIRQTRTSAHLENLGSEGDQESDPSSEGYLGFEDKAFEFEDISNELSFLPLSLGSAIKNSPFSGNQAQIKEIVSWLTTH</sequence>
<organism evidence="1 2">
    <name type="scientific">Entomophthora muscae</name>
    <dbReference type="NCBI Taxonomy" id="34485"/>
    <lineage>
        <taxon>Eukaryota</taxon>
        <taxon>Fungi</taxon>
        <taxon>Fungi incertae sedis</taxon>
        <taxon>Zoopagomycota</taxon>
        <taxon>Entomophthoromycotina</taxon>
        <taxon>Entomophthoromycetes</taxon>
        <taxon>Entomophthorales</taxon>
        <taxon>Entomophthoraceae</taxon>
        <taxon>Entomophthora</taxon>
    </lineage>
</organism>
<reference evidence="1" key="1">
    <citation type="submission" date="2022-04" db="EMBL/GenBank/DDBJ databases">
        <title>Genome of the entomopathogenic fungus Entomophthora muscae.</title>
        <authorList>
            <person name="Elya C."/>
            <person name="Lovett B.R."/>
            <person name="Lee E."/>
            <person name="Macias A.M."/>
            <person name="Hajek A.E."/>
            <person name="De Bivort B.L."/>
            <person name="Kasson M.T."/>
            <person name="De Fine Licht H.H."/>
            <person name="Stajich J.E."/>
        </authorList>
    </citation>
    <scope>NUCLEOTIDE SEQUENCE</scope>
    <source>
        <strain evidence="1">Berkeley</strain>
    </source>
</reference>
<dbReference type="EMBL" id="QTSX02001456">
    <property type="protein sequence ID" value="KAJ9081831.1"/>
    <property type="molecule type" value="Genomic_DNA"/>
</dbReference>
<evidence type="ECO:0000313" key="2">
    <source>
        <dbReference type="Proteomes" id="UP001165960"/>
    </source>
</evidence>
<keyword evidence="2" id="KW-1185">Reference proteome</keyword>